<dbReference type="GO" id="GO:0004672">
    <property type="term" value="F:protein kinase activity"/>
    <property type="evidence" value="ECO:0007669"/>
    <property type="project" value="InterPro"/>
</dbReference>
<reference evidence="3" key="1">
    <citation type="journal article" date="2013" name="Genetics">
        <title>The draft genome and transcriptome of Panagrellus redivivus are shaped by the harsh demands of a free-living lifestyle.</title>
        <authorList>
            <person name="Srinivasan J."/>
            <person name="Dillman A.R."/>
            <person name="Macchietto M.G."/>
            <person name="Heikkinen L."/>
            <person name="Lakso M."/>
            <person name="Fracchia K.M."/>
            <person name="Antoshechkin I."/>
            <person name="Mortazavi A."/>
            <person name="Wong G."/>
            <person name="Sternberg P.W."/>
        </authorList>
    </citation>
    <scope>NUCLEOTIDE SEQUENCE [LARGE SCALE GENOMIC DNA]</scope>
    <source>
        <strain evidence="3">MT8872</strain>
    </source>
</reference>
<dbReference type="InterPro" id="IPR011009">
    <property type="entry name" value="Kinase-like_dom_sf"/>
</dbReference>
<dbReference type="GO" id="GO:0005524">
    <property type="term" value="F:ATP binding"/>
    <property type="evidence" value="ECO:0007669"/>
    <property type="project" value="InterPro"/>
</dbReference>
<sequence length="484" mass="54177">MIAPGAMSSNVLIESDALPTSTTTAPTVSLPVPVPAVPRSNLKRRYVQRAPIPSRPRRCNNISLDLSQVPDNASSSTAPSSPGDSVGSPDSQHFASTSDDDSQGLDGAPKKRLRGSSPSVCSTDGVGLEIPDGLISTLPSSSKSSDFKEKKDEKRGKYLDINTEYEFFNELVVDRGSPDFATFTFLRLTPDDHKRFLSIAERVEYARNYYEPSEYKRLKAKIIPEDTRIVYTDKLQPVLLTPFNGESLDTFVKKRDRDLPESEVQPIIKQVLEVLDFCHSVNMFLLDFKLSKFVFSDKDASQLRICTPMCLKMSNSLDDDRYKDRACSILYMAPEMLYKKHLPYCGVSADLWALGVMTFTLLSKKRFPFTGDLPQNVIECIRQRRFCAAMSENVSYLAKQFVYGLLSLKPADRATARRQLLTPWMSLPLDVIMEKTSPYLPRSDTCLERIARQVRIGFQNAVRDAYARNAAAIPTSRSLGVQTA</sequence>
<name>A0A7E4UU53_PANRE</name>
<feature type="domain" description="Protein kinase" evidence="2">
    <location>
        <begin position="169"/>
        <end position="425"/>
    </location>
</feature>
<evidence type="ECO:0000259" key="2">
    <source>
        <dbReference type="PROSITE" id="PS50011"/>
    </source>
</evidence>
<evidence type="ECO:0000313" key="3">
    <source>
        <dbReference type="Proteomes" id="UP000492821"/>
    </source>
</evidence>
<dbReference type="AlphaFoldDB" id="A0A7E4UU53"/>
<dbReference type="GO" id="GO:0032436">
    <property type="term" value="P:positive regulation of proteasomal ubiquitin-dependent protein catabolic process"/>
    <property type="evidence" value="ECO:0007669"/>
    <property type="project" value="TreeGrafter"/>
</dbReference>
<dbReference type="GO" id="GO:0005634">
    <property type="term" value="C:nucleus"/>
    <property type="evidence" value="ECO:0007669"/>
    <property type="project" value="TreeGrafter"/>
</dbReference>
<dbReference type="Pfam" id="PF00069">
    <property type="entry name" value="Pkinase"/>
    <property type="match status" value="1"/>
</dbReference>
<feature type="compositionally biased region" description="Low complexity" evidence="1">
    <location>
        <begin position="73"/>
        <end position="91"/>
    </location>
</feature>
<dbReference type="SMART" id="SM00220">
    <property type="entry name" value="S_TKc"/>
    <property type="match status" value="1"/>
</dbReference>
<dbReference type="PANTHER" id="PTHR22961:SF13">
    <property type="entry name" value="TRIBBLES"/>
    <property type="match status" value="1"/>
</dbReference>
<dbReference type="Proteomes" id="UP000492821">
    <property type="component" value="Unassembled WGS sequence"/>
</dbReference>
<evidence type="ECO:0000313" key="4">
    <source>
        <dbReference type="WBParaSite" id="Pan_g1279.t2"/>
    </source>
</evidence>
<dbReference type="Gene3D" id="1.10.510.10">
    <property type="entry name" value="Transferase(Phosphotransferase) domain 1"/>
    <property type="match status" value="1"/>
</dbReference>
<proteinExistence type="predicted"/>
<dbReference type="InterPro" id="IPR000719">
    <property type="entry name" value="Prot_kinase_dom"/>
</dbReference>
<organism evidence="3 4">
    <name type="scientific">Panagrellus redivivus</name>
    <name type="common">Microworm</name>
    <dbReference type="NCBI Taxonomy" id="6233"/>
    <lineage>
        <taxon>Eukaryota</taxon>
        <taxon>Metazoa</taxon>
        <taxon>Ecdysozoa</taxon>
        <taxon>Nematoda</taxon>
        <taxon>Chromadorea</taxon>
        <taxon>Rhabditida</taxon>
        <taxon>Tylenchina</taxon>
        <taxon>Panagrolaimomorpha</taxon>
        <taxon>Panagrolaimoidea</taxon>
        <taxon>Panagrolaimidae</taxon>
        <taxon>Panagrellus</taxon>
    </lineage>
</organism>
<dbReference type="WBParaSite" id="Pan_g1279.t2">
    <property type="protein sequence ID" value="Pan_g1279.t2"/>
    <property type="gene ID" value="Pan_g1279"/>
</dbReference>
<accession>A0A7E4UU53</accession>
<reference evidence="4" key="2">
    <citation type="submission" date="2020-10" db="UniProtKB">
        <authorList>
            <consortium name="WormBaseParasite"/>
        </authorList>
    </citation>
    <scope>IDENTIFICATION</scope>
</reference>
<dbReference type="GO" id="GO:0031434">
    <property type="term" value="F:mitogen-activated protein kinase kinase binding"/>
    <property type="evidence" value="ECO:0007669"/>
    <property type="project" value="TreeGrafter"/>
</dbReference>
<dbReference type="InterPro" id="IPR024104">
    <property type="entry name" value="Tribbles/Ser_Thr_kinase_40"/>
</dbReference>
<feature type="region of interest" description="Disordered" evidence="1">
    <location>
        <begin position="67"/>
        <end position="153"/>
    </location>
</feature>
<dbReference type="PROSITE" id="PS50011">
    <property type="entry name" value="PROTEIN_KINASE_DOM"/>
    <property type="match status" value="1"/>
</dbReference>
<dbReference type="PANTHER" id="PTHR22961">
    <property type="entry name" value="SER/THR PROTEIN KINASE-TRB"/>
    <property type="match status" value="1"/>
</dbReference>
<protein>
    <submittedName>
        <fullName evidence="4">Protein kinase domain-containing protein</fullName>
    </submittedName>
</protein>
<dbReference type="SUPFAM" id="SSF56112">
    <property type="entry name" value="Protein kinase-like (PK-like)"/>
    <property type="match status" value="1"/>
</dbReference>
<evidence type="ECO:0000256" key="1">
    <source>
        <dbReference type="SAM" id="MobiDB-lite"/>
    </source>
</evidence>
<keyword evidence="3" id="KW-1185">Reference proteome</keyword>